<organism evidence="10 11">
    <name type="scientific">Psychroserpens burtonensis</name>
    <dbReference type="NCBI Taxonomy" id="49278"/>
    <lineage>
        <taxon>Bacteria</taxon>
        <taxon>Pseudomonadati</taxon>
        <taxon>Bacteroidota</taxon>
        <taxon>Flavobacteriia</taxon>
        <taxon>Flavobacteriales</taxon>
        <taxon>Flavobacteriaceae</taxon>
        <taxon>Psychroserpens</taxon>
    </lineage>
</organism>
<dbReference type="InterPro" id="IPR015421">
    <property type="entry name" value="PyrdxlP-dep_Trfase_major"/>
</dbReference>
<feature type="domain" description="Aminotransferase class V" evidence="9">
    <location>
        <begin position="24"/>
        <end position="392"/>
    </location>
</feature>
<dbReference type="PIRSF" id="PIRSF005572">
    <property type="entry name" value="NifS"/>
    <property type="match status" value="1"/>
</dbReference>
<comment type="catalytic activity">
    <reaction evidence="6 8">
        <text>(sulfur carrier)-H + L-cysteine = (sulfur carrier)-SH + L-alanine</text>
        <dbReference type="Rhea" id="RHEA:43892"/>
        <dbReference type="Rhea" id="RHEA-COMP:14737"/>
        <dbReference type="Rhea" id="RHEA-COMP:14739"/>
        <dbReference type="ChEBI" id="CHEBI:29917"/>
        <dbReference type="ChEBI" id="CHEBI:35235"/>
        <dbReference type="ChEBI" id="CHEBI:57972"/>
        <dbReference type="ChEBI" id="CHEBI:64428"/>
        <dbReference type="EC" id="2.8.1.7"/>
    </reaction>
</comment>
<dbReference type="STRING" id="1123037.GCA_000425305_02084"/>
<keyword evidence="4 8" id="KW-0808">Transferase</keyword>
<dbReference type="PROSITE" id="PS00595">
    <property type="entry name" value="AA_TRANSFER_CLASS_5"/>
    <property type="match status" value="1"/>
</dbReference>
<comment type="similarity">
    <text evidence="3 8">Belongs to the class-V pyridoxal-phosphate-dependent aminotransferase family. Csd subfamily.</text>
</comment>
<evidence type="ECO:0000313" key="11">
    <source>
        <dbReference type="Proteomes" id="UP000321938"/>
    </source>
</evidence>
<dbReference type="PANTHER" id="PTHR43586:SF8">
    <property type="entry name" value="CYSTEINE DESULFURASE 1, CHLOROPLASTIC"/>
    <property type="match status" value="1"/>
</dbReference>
<comment type="caution">
    <text evidence="10">The sequence shown here is derived from an EMBL/GenBank/DDBJ whole genome shotgun (WGS) entry which is preliminary data.</text>
</comment>
<dbReference type="InterPro" id="IPR000192">
    <property type="entry name" value="Aminotrans_V_dom"/>
</dbReference>
<dbReference type="InterPro" id="IPR015422">
    <property type="entry name" value="PyrdxlP-dep_Trfase_small"/>
</dbReference>
<keyword evidence="11" id="KW-1185">Reference proteome</keyword>
<dbReference type="GO" id="GO:0030170">
    <property type="term" value="F:pyridoxal phosphate binding"/>
    <property type="evidence" value="ECO:0007669"/>
    <property type="project" value="UniProtKB-UniRule"/>
</dbReference>
<dbReference type="CDD" id="cd06453">
    <property type="entry name" value="SufS_like"/>
    <property type="match status" value="1"/>
</dbReference>
<dbReference type="GO" id="GO:0006534">
    <property type="term" value="P:cysteine metabolic process"/>
    <property type="evidence" value="ECO:0007669"/>
    <property type="project" value="UniProtKB-UniRule"/>
</dbReference>
<evidence type="ECO:0000256" key="6">
    <source>
        <dbReference type="ARBA" id="ARBA00050776"/>
    </source>
</evidence>
<dbReference type="EC" id="2.8.1.7" evidence="8"/>
<evidence type="ECO:0000256" key="1">
    <source>
        <dbReference type="ARBA" id="ARBA00001933"/>
    </source>
</evidence>
<evidence type="ECO:0000313" key="10">
    <source>
        <dbReference type="EMBL" id="TXE18290.1"/>
    </source>
</evidence>
<evidence type="ECO:0000256" key="5">
    <source>
        <dbReference type="ARBA" id="ARBA00022898"/>
    </source>
</evidence>
<evidence type="ECO:0000256" key="8">
    <source>
        <dbReference type="RuleBase" id="RU004506"/>
    </source>
</evidence>
<protein>
    <recommendedName>
        <fullName evidence="8">Cysteine desulfurase</fullName>
        <ecNumber evidence="8">2.8.1.7</ecNumber>
    </recommendedName>
</protein>
<sequence>MINVDKIREDFPILNRKVNGKPLIYFDNAATSQTPQQVIDVIVDYYSNYNANIHRGVHTLSQEATDLYEGARLKIQKHFNAKHNYEIILTSGTTHGINLVASSFSSLLEKGDEVLVSALEHHSNIVPWQMLCERTGATLKVIPMNEQGELIMSDYEALLSQKTKLVFVNHISNALGTINPIKKIIEMAHEVGAAVLVDGAQSCPHIKPDVQDLDVDFYVVGAHKMCGPTGVGLLYGKEEWLNKLPPYQGGGEMIDQVTFEKTTYAGLPHKFEAGTPNICGGIAFGAAVDYLNGIGFDAIASYEHELLDYATQQLLDIEGLKIYGTAKEKTSVISFNIQGIHPYDIGTILDKMGIAVRTGHHCAQPIMDFYKIPGTVRASFAFYNTKQEIDALVEGVKTAKMMLS</sequence>
<evidence type="ECO:0000259" key="9">
    <source>
        <dbReference type="Pfam" id="PF00266"/>
    </source>
</evidence>
<dbReference type="InterPro" id="IPR016454">
    <property type="entry name" value="Cysteine_dSase"/>
</dbReference>
<keyword evidence="5 8" id="KW-0663">Pyridoxal phosphate</keyword>
<dbReference type="Gene3D" id="3.90.1150.10">
    <property type="entry name" value="Aspartate Aminotransferase, domain 1"/>
    <property type="match status" value="1"/>
</dbReference>
<dbReference type="InterPro" id="IPR020578">
    <property type="entry name" value="Aminotrans_V_PyrdxlP_BS"/>
</dbReference>
<dbReference type="Gene3D" id="3.40.640.10">
    <property type="entry name" value="Type I PLP-dependent aspartate aminotransferase-like (Major domain)"/>
    <property type="match status" value="1"/>
</dbReference>
<reference evidence="10 11" key="1">
    <citation type="submission" date="2019-08" db="EMBL/GenBank/DDBJ databases">
        <title>Genome of Psychroserpens burtonensis ACAM 167.</title>
        <authorList>
            <person name="Bowman J.P."/>
        </authorList>
    </citation>
    <scope>NUCLEOTIDE SEQUENCE [LARGE SCALE GENOMIC DNA]</scope>
    <source>
        <strain evidence="10 11">ACAM 167</strain>
    </source>
</reference>
<proteinExistence type="inferred from homology"/>
<dbReference type="GO" id="GO:0031071">
    <property type="term" value="F:cysteine desulfurase activity"/>
    <property type="evidence" value="ECO:0007669"/>
    <property type="project" value="UniProtKB-UniRule"/>
</dbReference>
<name>A0A5C7BCQ8_9FLAO</name>
<comment type="function">
    <text evidence="2 8">Catalyzes the removal of elemental sulfur and selenium atoms from L-cysteine, L-cystine, L-selenocysteine, and L-selenocystine to produce L-alanine.</text>
</comment>
<evidence type="ECO:0000256" key="4">
    <source>
        <dbReference type="ARBA" id="ARBA00022679"/>
    </source>
</evidence>
<dbReference type="AlphaFoldDB" id="A0A5C7BCQ8"/>
<dbReference type="EMBL" id="VOSB01000008">
    <property type="protein sequence ID" value="TXE18290.1"/>
    <property type="molecule type" value="Genomic_DNA"/>
</dbReference>
<dbReference type="InterPro" id="IPR015424">
    <property type="entry name" value="PyrdxlP-dep_Trfase"/>
</dbReference>
<accession>A0A5C7BCQ8</accession>
<dbReference type="Proteomes" id="UP000321938">
    <property type="component" value="Unassembled WGS sequence"/>
</dbReference>
<gene>
    <name evidence="10" type="ORF">ES692_06470</name>
</gene>
<dbReference type="SUPFAM" id="SSF53383">
    <property type="entry name" value="PLP-dependent transferases"/>
    <property type="match status" value="1"/>
</dbReference>
<comment type="cofactor">
    <cofactor evidence="1 7">
        <name>pyridoxal 5'-phosphate</name>
        <dbReference type="ChEBI" id="CHEBI:597326"/>
    </cofactor>
</comment>
<evidence type="ECO:0000256" key="2">
    <source>
        <dbReference type="ARBA" id="ARBA00002824"/>
    </source>
</evidence>
<dbReference type="OrthoDB" id="9804366at2"/>
<dbReference type="PANTHER" id="PTHR43586">
    <property type="entry name" value="CYSTEINE DESULFURASE"/>
    <property type="match status" value="1"/>
</dbReference>
<dbReference type="Pfam" id="PF00266">
    <property type="entry name" value="Aminotran_5"/>
    <property type="match status" value="1"/>
</dbReference>
<evidence type="ECO:0000256" key="7">
    <source>
        <dbReference type="RuleBase" id="RU004504"/>
    </source>
</evidence>
<dbReference type="InterPro" id="IPR010970">
    <property type="entry name" value="Cys_dSase_SufS"/>
</dbReference>
<dbReference type="NCBIfam" id="TIGR01979">
    <property type="entry name" value="sufS"/>
    <property type="match status" value="1"/>
</dbReference>
<evidence type="ECO:0000256" key="3">
    <source>
        <dbReference type="ARBA" id="ARBA00010447"/>
    </source>
</evidence>
<dbReference type="RefSeq" id="WP_028871902.1">
    <property type="nucleotide sequence ID" value="NZ_VOSB01000008.1"/>
</dbReference>